<organism evidence="2 3">
    <name type="scientific">Psychrobacter luti</name>
    <dbReference type="NCBI Taxonomy" id="198481"/>
    <lineage>
        <taxon>Bacteria</taxon>
        <taxon>Pseudomonadati</taxon>
        <taxon>Pseudomonadota</taxon>
        <taxon>Gammaproteobacteria</taxon>
        <taxon>Moraxellales</taxon>
        <taxon>Moraxellaceae</taxon>
        <taxon>Psychrobacter</taxon>
    </lineage>
</organism>
<accession>A0A839TAE0</accession>
<keyword evidence="1" id="KW-0812">Transmembrane</keyword>
<dbReference type="Pfam" id="PF06674">
    <property type="entry name" value="DUF1176"/>
    <property type="match status" value="1"/>
</dbReference>
<keyword evidence="1" id="KW-0472">Membrane</keyword>
<evidence type="ECO:0000313" key="3">
    <source>
        <dbReference type="Proteomes" id="UP000588111"/>
    </source>
</evidence>
<sequence>MKDDNKTTRESSPLTSEMTVDFGYANYSSGSRNNNANQQRHKKSNLLTDNAYHTTNPIKIKKIPLLMTKKILLPLFAAISTALFSSAALAGAAVDFSNQDWQVACDNTRTCRLAGYQAENNSDLPVSLLLVRRAGANAAVDGKVKLGGAKESSAKALMQLGNRHRISLFINDRDYGETKPYSVAAGHAELTSAQVNALLDALTKSSKIELVIRNTRWQLSDKGASAVMLKADEAQGRVGTSSAFISTDGASKSNSSVLAPKAAPALRLVTPNPKAISSSKRKFVMRSSQLEELMKTTLKDADTECPNLADKSPWRVSRLNSKQLLVQHDCWMGAYNTGMGAWVLNDTKPYQPTLVTTSATDYSNGKLTSVQKGRGIGDCLSKTDWVWTGKAFEKSHESTTGMCRLIEAGGAWQLPTYVTEVKVSRT</sequence>
<evidence type="ECO:0000256" key="1">
    <source>
        <dbReference type="SAM" id="Phobius"/>
    </source>
</evidence>
<evidence type="ECO:0008006" key="4">
    <source>
        <dbReference type="Google" id="ProtNLM"/>
    </source>
</evidence>
<proteinExistence type="predicted"/>
<feature type="transmembrane region" description="Helical" evidence="1">
    <location>
        <begin position="71"/>
        <end position="94"/>
    </location>
</feature>
<dbReference type="InterPro" id="IPR009560">
    <property type="entry name" value="DUF1176"/>
</dbReference>
<dbReference type="AlphaFoldDB" id="A0A839TAE0"/>
<reference evidence="2 3" key="1">
    <citation type="submission" date="2020-08" db="EMBL/GenBank/DDBJ databases">
        <title>Genomic Encyclopedia of Type Strains, Phase III (KMG-III): the genomes of soil and plant-associated and newly described type strains.</title>
        <authorList>
            <person name="Whitman W."/>
        </authorList>
    </citation>
    <scope>NUCLEOTIDE SEQUENCE [LARGE SCALE GENOMIC DNA]</scope>
    <source>
        <strain evidence="2 3">CECT 5885</strain>
    </source>
</reference>
<protein>
    <recommendedName>
        <fullName evidence="4">DUF1176 domain-containing protein</fullName>
    </recommendedName>
</protein>
<comment type="caution">
    <text evidence="2">The sequence shown here is derived from an EMBL/GenBank/DDBJ whole genome shotgun (WGS) entry which is preliminary data.</text>
</comment>
<dbReference type="EMBL" id="JACHXL010000001">
    <property type="protein sequence ID" value="MBB3105880.1"/>
    <property type="molecule type" value="Genomic_DNA"/>
</dbReference>
<dbReference type="Proteomes" id="UP000588111">
    <property type="component" value="Unassembled WGS sequence"/>
</dbReference>
<evidence type="ECO:0000313" key="2">
    <source>
        <dbReference type="EMBL" id="MBB3105880.1"/>
    </source>
</evidence>
<gene>
    <name evidence="2" type="ORF">FHS24_000371</name>
</gene>
<name>A0A839TAE0_9GAMM</name>
<dbReference type="RefSeq" id="WP_227671773.1">
    <property type="nucleotide sequence ID" value="NZ_CAJHAH010000004.1"/>
</dbReference>
<keyword evidence="1" id="KW-1133">Transmembrane helix</keyword>
<keyword evidence="3" id="KW-1185">Reference proteome</keyword>